<keyword evidence="1" id="KW-0472">Membrane</keyword>
<reference evidence="3" key="1">
    <citation type="submission" date="2020-11" db="EMBL/GenBank/DDBJ databases">
        <authorList>
            <person name="Tran Van P."/>
        </authorList>
    </citation>
    <scope>NUCLEOTIDE SEQUENCE</scope>
</reference>
<name>A0A7R9KWF6_9ACAR</name>
<keyword evidence="1" id="KW-0812">Transmembrane</keyword>
<keyword evidence="4" id="KW-1185">Reference proteome</keyword>
<organism evidence="3">
    <name type="scientific">Medioppia subpectinata</name>
    <dbReference type="NCBI Taxonomy" id="1979941"/>
    <lineage>
        <taxon>Eukaryota</taxon>
        <taxon>Metazoa</taxon>
        <taxon>Ecdysozoa</taxon>
        <taxon>Arthropoda</taxon>
        <taxon>Chelicerata</taxon>
        <taxon>Arachnida</taxon>
        <taxon>Acari</taxon>
        <taxon>Acariformes</taxon>
        <taxon>Sarcoptiformes</taxon>
        <taxon>Oribatida</taxon>
        <taxon>Brachypylina</taxon>
        <taxon>Oppioidea</taxon>
        <taxon>Oppiidae</taxon>
        <taxon>Medioppia</taxon>
    </lineage>
</organism>
<keyword evidence="1" id="KW-1133">Transmembrane helix</keyword>
<protein>
    <submittedName>
        <fullName evidence="3">Uncharacterized protein</fullName>
    </submittedName>
</protein>
<keyword evidence="2" id="KW-0732">Signal</keyword>
<evidence type="ECO:0000256" key="1">
    <source>
        <dbReference type="SAM" id="Phobius"/>
    </source>
</evidence>
<feature type="chain" id="PRO_5036403423" evidence="2">
    <location>
        <begin position="22"/>
        <end position="98"/>
    </location>
</feature>
<evidence type="ECO:0000313" key="3">
    <source>
        <dbReference type="EMBL" id="CAD7629325.1"/>
    </source>
</evidence>
<evidence type="ECO:0000256" key="2">
    <source>
        <dbReference type="SAM" id="SignalP"/>
    </source>
</evidence>
<feature type="signal peptide" evidence="2">
    <location>
        <begin position="1"/>
        <end position="21"/>
    </location>
</feature>
<proteinExistence type="predicted"/>
<evidence type="ECO:0000313" key="4">
    <source>
        <dbReference type="Proteomes" id="UP000759131"/>
    </source>
</evidence>
<dbReference type="EMBL" id="OC861292">
    <property type="protein sequence ID" value="CAD7629325.1"/>
    <property type="molecule type" value="Genomic_DNA"/>
</dbReference>
<dbReference type="Proteomes" id="UP000759131">
    <property type="component" value="Unassembled WGS sequence"/>
</dbReference>
<dbReference type="AlphaFoldDB" id="A0A7R9KWF6"/>
<accession>A0A7R9KWF6</accession>
<sequence length="98" mass="10804">MNLSLIFVAVIQTVLFELSAAFEINIKTWNGHKWEYVTITGATFILLAIIGLVVVVCCCLCCLSICWIGLKTLEVALNDRPYIRLTTAPPPPPVVQKA</sequence>
<dbReference type="EMBL" id="CAJPIZ010006717">
    <property type="protein sequence ID" value="CAG2109755.1"/>
    <property type="molecule type" value="Genomic_DNA"/>
</dbReference>
<gene>
    <name evidence="3" type="ORF">OSB1V03_LOCUS9742</name>
</gene>
<feature type="transmembrane region" description="Helical" evidence="1">
    <location>
        <begin position="45"/>
        <end position="70"/>
    </location>
</feature>